<dbReference type="SUPFAM" id="SSF51197">
    <property type="entry name" value="Clavaminate synthase-like"/>
    <property type="match status" value="1"/>
</dbReference>
<proteinExistence type="predicted"/>
<accession>K9WCU4</accession>
<dbReference type="KEGG" id="mic:Mic7113_2418"/>
<dbReference type="PATRIC" id="fig|1173027.3.peg.2647"/>
<dbReference type="AlphaFoldDB" id="K9WCU4"/>
<sequence>MGINTQFLSETFGQTIINTDNISLLDLDREEIINLFKSYGVLLFRGFKY</sequence>
<reference evidence="1 2" key="1">
    <citation type="submission" date="2012-06" db="EMBL/GenBank/DDBJ databases">
        <title>Finished chromosome of genome of Microcoleus sp. PCC 7113.</title>
        <authorList>
            <consortium name="US DOE Joint Genome Institute"/>
            <person name="Gugger M."/>
            <person name="Coursin T."/>
            <person name="Rippka R."/>
            <person name="Tandeau De Marsac N."/>
            <person name="Huntemann M."/>
            <person name="Wei C.-L."/>
            <person name="Han J."/>
            <person name="Detter J.C."/>
            <person name="Han C."/>
            <person name="Tapia R."/>
            <person name="Chen A."/>
            <person name="Kyrpides N."/>
            <person name="Mavromatis K."/>
            <person name="Markowitz V."/>
            <person name="Szeto E."/>
            <person name="Ivanova N."/>
            <person name="Pagani I."/>
            <person name="Pati A."/>
            <person name="Goodwin L."/>
            <person name="Nordberg H.P."/>
            <person name="Cantor M.N."/>
            <person name="Hua S.X."/>
            <person name="Woyke T."/>
            <person name="Kerfeld C.A."/>
        </authorList>
    </citation>
    <scope>NUCLEOTIDE SEQUENCE [LARGE SCALE GENOMIC DNA]</scope>
    <source>
        <strain evidence="1 2">PCC 7113</strain>
    </source>
</reference>
<evidence type="ECO:0000313" key="1">
    <source>
        <dbReference type="EMBL" id="AFZ18220.1"/>
    </source>
</evidence>
<dbReference type="HOGENOM" id="CLU_3137720_0_0_3"/>
<dbReference type="RefSeq" id="WP_015182369.1">
    <property type="nucleotide sequence ID" value="NC_019738.1"/>
</dbReference>
<evidence type="ECO:0000313" key="2">
    <source>
        <dbReference type="Proteomes" id="UP000010471"/>
    </source>
</evidence>
<protein>
    <recommendedName>
        <fullName evidence="3">Taurine catabolism dioxygenase TauD/TfdA</fullName>
    </recommendedName>
</protein>
<dbReference type="EMBL" id="CP003630">
    <property type="protein sequence ID" value="AFZ18220.1"/>
    <property type="molecule type" value="Genomic_DNA"/>
</dbReference>
<dbReference type="STRING" id="1173027.Mic7113_2418"/>
<keyword evidence="2" id="KW-1185">Reference proteome</keyword>
<name>K9WCU4_9CYAN</name>
<gene>
    <name evidence="1" type="ORF">Mic7113_2418</name>
</gene>
<organism evidence="1 2">
    <name type="scientific">Allocoleopsis franciscana PCC 7113</name>
    <dbReference type="NCBI Taxonomy" id="1173027"/>
    <lineage>
        <taxon>Bacteria</taxon>
        <taxon>Bacillati</taxon>
        <taxon>Cyanobacteriota</taxon>
        <taxon>Cyanophyceae</taxon>
        <taxon>Coleofasciculales</taxon>
        <taxon>Coleofasciculaceae</taxon>
        <taxon>Allocoleopsis</taxon>
        <taxon>Allocoleopsis franciscana</taxon>
    </lineage>
</organism>
<dbReference type="Proteomes" id="UP000010471">
    <property type="component" value="Chromosome"/>
</dbReference>
<evidence type="ECO:0008006" key="3">
    <source>
        <dbReference type="Google" id="ProtNLM"/>
    </source>
</evidence>